<evidence type="ECO:0000256" key="3">
    <source>
        <dbReference type="ARBA" id="ARBA00022452"/>
    </source>
</evidence>
<dbReference type="Proteomes" id="UP000308038">
    <property type="component" value="Unassembled WGS sequence"/>
</dbReference>
<organism evidence="9 10">
    <name type="scientific">Sphingomonas olei</name>
    <dbReference type="NCBI Taxonomy" id="1886787"/>
    <lineage>
        <taxon>Bacteria</taxon>
        <taxon>Pseudomonadati</taxon>
        <taxon>Pseudomonadota</taxon>
        <taxon>Alphaproteobacteria</taxon>
        <taxon>Sphingomonadales</taxon>
        <taxon>Sphingomonadaceae</taxon>
        <taxon>Sphingomonas</taxon>
    </lineage>
</organism>
<keyword evidence="5" id="KW-0472">Membrane</keyword>
<evidence type="ECO:0000313" key="9">
    <source>
        <dbReference type="EMBL" id="THG39944.1"/>
    </source>
</evidence>
<dbReference type="Gene3D" id="2.60.40.1120">
    <property type="entry name" value="Carboxypeptidase-like, regulatory domain"/>
    <property type="match status" value="1"/>
</dbReference>
<keyword evidence="9" id="KW-0675">Receptor</keyword>
<evidence type="ECO:0000256" key="5">
    <source>
        <dbReference type="ARBA" id="ARBA00023136"/>
    </source>
</evidence>
<reference evidence="9 10" key="1">
    <citation type="submission" date="2019-04" db="EMBL/GenBank/DDBJ databases">
        <title>Microbes associate with the intestines of laboratory mice.</title>
        <authorList>
            <person name="Navarre W."/>
            <person name="Wong E."/>
            <person name="Huang K.C."/>
            <person name="Tropini C."/>
            <person name="Ng K."/>
            <person name="Yu B."/>
        </authorList>
    </citation>
    <scope>NUCLEOTIDE SEQUENCE [LARGE SCALE GENOMIC DNA]</scope>
    <source>
        <strain evidence="9 10">NM83_B4-11</strain>
    </source>
</reference>
<name>A0ABY2QH09_9SPHN</name>
<keyword evidence="7" id="KW-0732">Signal</keyword>
<dbReference type="RefSeq" id="WP_136451556.1">
    <property type="nucleotide sequence ID" value="NZ_SSTI01000006.1"/>
</dbReference>
<protein>
    <submittedName>
        <fullName evidence="9">TonB-dependent receptor</fullName>
    </submittedName>
</protein>
<dbReference type="EMBL" id="SSTI01000006">
    <property type="protein sequence ID" value="THG39944.1"/>
    <property type="molecule type" value="Genomic_DNA"/>
</dbReference>
<comment type="subcellular location">
    <subcellularLocation>
        <location evidence="1">Cell outer membrane</location>
        <topology evidence="1">Multi-pass membrane protein</topology>
    </subcellularLocation>
</comment>
<dbReference type="PANTHER" id="PTHR30069:SF46">
    <property type="entry name" value="OAR PROTEIN"/>
    <property type="match status" value="1"/>
</dbReference>
<keyword evidence="2" id="KW-0813">Transport</keyword>
<dbReference type="Pfam" id="PF13620">
    <property type="entry name" value="CarboxypepD_reg"/>
    <property type="match status" value="1"/>
</dbReference>
<dbReference type="Gene3D" id="2.170.130.10">
    <property type="entry name" value="TonB-dependent receptor, plug domain"/>
    <property type="match status" value="1"/>
</dbReference>
<dbReference type="InterPro" id="IPR057601">
    <property type="entry name" value="Oar-like_b-barrel"/>
</dbReference>
<keyword evidence="10" id="KW-1185">Reference proteome</keyword>
<dbReference type="InterPro" id="IPR013784">
    <property type="entry name" value="Carb-bd-like_fold"/>
</dbReference>
<dbReference type="SUPFAM" id="SSF56935">
    <property type="entry name" value="Porins"/>
    <property type="match status" value="1"/>
</dbReference>
<dbReference type="InterPro" id="IPR036942">
    <property type="entry name" value="Beta-barrel_TonB_sf"/>
</dbReference>
<feature type="signal peptide" evidence="7">
    <location>
        <begin position="1"/>
        <end position="22"/>
    </location>
</feature>
<comment type="caution">
    <text evidence="9">The sequence shown here is derived from an EMBL/GenBank/DDBJ whole genome shotgun (WGS) entry which is preliminary data.</text>
</comment>
<keyword evidence="4" id="KW-0812">Transmembrane</keyword>
<dbReference type="Pfam" id="PF25183">
    <property type="entry name" value="OMP_b-brl_4"/>
    <property type="match status" value="2"/>
</dbReference>
<sequence>MRHNLFLGVAAVALIAPAGAMAQETTSAIRGTVTAAGAPVAGATVTARETASGTTSSTTTDANGGFSLSGLRPGGTFTVDVQSPQGAKQVTDIYTVVGQTYSLPIDVAAADEGDGDIVVTASSIAGAGVTSDGPQTVLNARDISKVASVNRNVRDLARRDPFAALDLTNGQGAVSFAGVNPRFNRFTIDGVQVGDTFGLNSDANPTNRGPVPFDAIGQFSVSIAPYDIRQGNFLGGVIDTTLKSGTNTFTGTGFYSQSTDGLQGDRIGSNRITLPKYKSETYGATIAGPLIKDKLFFMVSAERNTDPRPLSIATLNQIPGYNQGVLDEVINIANTQRYGGYATGDFVTINNQKDEKIVGKIDWNITDNHRLSLSYINAYEESTVANGTSANNNTPVIGLASNYYQSSNLLRAGIAKLNSDWTDQLSTEARFLYRSTRRGQDPLLGTGYPQIRVCTDPTSIVNGTNTASSCGVGTPIVAFGPDNSRQANELFFDTWGGSFLTRYSAGSHELKFLVEYNENRSRNLFVQNATGSLYFDSITDFRNGRASAYNLQVALDGDINSAAADFKYGQYTFGFQDDWAITDRLTLTYGARYDLYGMRTQVPLNSFYLARYGFPNTKTFKGMDNFQPRISANWQTNDWLSLRGGVGVFGGGSPDVYLSNSFSTTGVLTNALNSSTSGFGVIRSNTDPAGCSTGAALCGILDNVVAPGIPQAAVDYLRNNTQSLSLAPTSSLAQDLRLPAVLKATFSADAKVRGVNLGADFLYTDVLSAPSFTDLRVRRVGTLPDGRPRYAPRTTLTDGNSDFLFYNEDRGRSFIFVVRGDKRFDFGLSVHGSYTWQDVKDVSPATSSTASSLYGNAAMIDPNVPAYGISNDQIKWAFKYGVGFDRALFGDYRTAIQLFGETRAGRPFSFTMQDNNNGRSPVFGTIGNNDRYLMYVPTSTTDPLVSYDSEATRNGLEGLINRTSLKDYRGRIAGKNIARNRAFTRIDLHVEQEIPTFVGGSRITLFGDIENLPNLLNSNWGGLRQLGFPYTAATVQVQCLNATGGALSGAIGSPSNGPNACAQYRYSNFREPNTANPSINNSLYLIRLGARFTF</sequence>
<accession>A0ABY2QH09</accession>
<evidence type="ECO:0000256" key="1">
    <source>
        <dbReference type="ARBA" id="ARBA00004571"/>
    </source>
</evidence>
<evidence type="ECO:0000256" key="4">
    <source>
        <dbReference type="ARBA" id="ARBA00022692"/>
    </source>
</evidence>
<proteinExistence type="predicted"/>
<evidence type="ECO:0000256" key="2">
    <source>
        <dbReference type="ARBA" id="ARBA00022448"/>
    </source>
</evidence>
<evidence type="ECO:0000256" key="6">
    <source>
        <dbReference type="ARBA" id="ARBA00023237"/>
    </source>
</evidence>
<dbReference type="Gene3D" id="2.40.170.20">
    <property type="entry name" value="TonB-dependent receptor, beta-barrel domain"/>
    <property type="match status" value="1"/>
</dbReference>
<keyword evidence="6" id="KW-0998">Cell outer membrane</keyword>
<dbReference type="InterPro" id="IPR039426">
    <property type="entry name" value="TonB-dep_rcpt-like"/>
</dbReference>
<evidence type="ECO:0000259" key="8">
    <source>
        <dbReference type="Pfam" id="PF25183"/>
    </source>
</evidence>
<gene>
    <name evidence="9" type="ORF">E5988_09810</name>
</gene>
<feature type="chain" id="PRO_5046760534" evidence="7">
    <location>
        <begin position="23"/>
        <end position="1094"/>
    </location>
</feature>
<dbReference type="PANTHER" id="PTHR30069">
    <property type="entry name" value="TONB-DEPENDENT OUTER MEMBRANE RECEPTOR"/>
    <property type="match status" value="1"/>
</dbReference>
<evidence type="ECO:0000313" key="10">
    <source>
        <dbReference type="Proteomes" id="UP000308038"/>
    </source>
</evidence>
<feature type="domain" description="TonB-dependent transporter Oar-like beta-barrel" evidence="8">
    <location>
        <begin position="241"/>
        <end position="307"/>
    </location>
</feature>
<keyword evidence="3" id="KW-1134">Transmembrane beta strand</keyword>
<evidence type="ECO:0000256" key="7">
    <source>
        <dbReference type="SAM" id="SignalP"/>
    </source>
</evidence>
<feature type="domain" description="TonB-dependent transporter Oar-like beta-barrel" evidence="8">
    <location>
        <begin position="344"/>
        <end position="1016"/>
    </location>
</feature>
<dbReference type="SUPFAM" id="SSF49452">
    <property type="entry name" value="Starch-binding domain-like"/>
    <property type="match status" value="1"/>
</dbReference>
<dbReference type="InterPro" id="IPR037066">
    <property type="entry name" value="Plug_dom_sf"/>
</dbReference>